<feature type="binding site" evidence="13">
    <location>
        <position position="125"/>
    </location>
    <ligand>
        <name>Ca(2+)</name>
        <dbReference type="ChEBI" id="CHEBI:29108"/>
        <label>2</label>
    </ligand>
</feature>
<sequence>MAIWSRQKNIYIAATSGGPTWKVKLGRRDGLAANISGASTALPAPCDPLNTIISKFQDVGLNITDVVSLSGAHTIGLAKCATFDNRLTNFSGSGAPHTTLDSSLVSELQSLCPSTSDGNNTAPLDRNSTDLFDNHYFKNLLSGRGLLESDQILYSSDAALTTTIKTLVEIYINRSSLFFSDFVNSMIKMGNISPLNGSDGEIRKNCRAISQSCCIVV</sequence>
<accession>A0AAE1QTM9</accession>
<comment type="catalytic activity">
    <reaction evidence="1">
        <text>2 a phenolic donor + H2O2 = 2 a phenolic radical donor + 2 H2O</text>
        <dbReference type="Rhea" id="RHEA:56136"/>
        <dbReference type="ChEBI" id="CHEBI:15377"/>
        <dbReference type="ChEBI" id="CHEBI:16240"/>
        <dbReference type="ChEBI" id="CHEBI:139520"/>
        <dbReference type="ChEBI" id="CHEBI:139521"/>
        <dbReference type="EC" id="1.11.1.7"/>
    </reaction>
</comment>
<keyword evidence="8" id="KW-0560">Oxidoreductase</keyword>
<comment type="similarity">
    <text evidence="2">Belongs to the peroxidase family. Ascorbate peroxidase subfamily.</text>
</comment>
<dbReference type="AlphaFoldDB" id="A0AAE1QTM9"/>
<evidence type="ECO:0000256" key="7">
    <source>
        <dbReference type="ARBA" id="ARBA00022837"/>
    </source>
</evidence>
<dbReference type="PRINTS" id="PR00458">
    <property type="entry name" value="PEROXIDASE"/>
</dbReference>
<proteinExistence type="inferred from homology"/>
<dbReference type="Pfam" id="PF00141">
    <property type="entry name" value="peroxidase"/>
    <property type="match status" value="1"/>
</dbReference>
<dbReference type="SUPFAM" id="SSF48113">
    <property type="entry name" value="Heme-dependent peroxidases"/>
    <property type="match status" value="1"/>
</dbReference>
<comment type="cofactor">
    <cofactor evidence="13">
        <name>heme b</name>
        <dbReference type="ChEBI" id="CHEBI:60344"/>
    </cofactor>
    <text evidence="13">Binds 1 heme b (iron(II)-protoporphyrin IX) group per subunit.</text>
</comment>
<dbReference type="EC" id="1.11.1.7" evidence="3"/>
<evidence type="ECO:0000256" key="4">
    <source>
        <dbReference type="ARBA" id="ARBA00022559"/>
    </source>
</evidence>
<evidence type="ECO:0000313" key="17">
    <source>
        <dbReference type="Proteomes" id="UP001291623"/>
    </source>
</evidence>
<dbReference type="PANTHER" id="PTHR31388">
    <property type="entry name" value="PEROXIDASE 72-RELATED"/>
    <property type="match status" value="1"/>
</dbReference>
<evidence type="ECO:0000256" key="5">
    <source>
        <dbReference type="ARBA" id="ARBA00022617"/>
    </source>
</evidence>
<name>A0AAE1QTM9_9SOLA</name>
<feature type="binding site" evidence="13">
    <location>
        <position position="74"/>
    </location>
    <ligand>
        <name>Ca(2+)</name>
        <dbReference type="ChEBI" id="CHEBI:29108"/>
        <label>2</label>
    </ligand>
</feature>
<gene>
    <name evidence="16" type="ORF">RND71_040553</name>
</gene>
<evidence type="ECO:0000256" key="11">
    <source>
        <dbReference type="ARBA" id="ARBA00053519"/>
    </source>
</evidence>
<comment type="caution">
    <text evidence="16">The sequence shown here is derived from an EMBL/GenBank/DDBJ whole genome shotgun (WGS) entry which is preliminary data.</text>
</comment>
<feature type="disulfide bond" evidence="14">
    <location>
        <begin position="80"/>
        <end position="112"/>
    </location>
</feature>
<reference evidence="16" key="1">
    <citation type="submission" date="2023-12" db="EMBL/GenBank/DDBJ databases">
        <title>Genome assembly of Anisodus tanguticus.</title>
        <authorList>
            <person name="Wang Y.-J."/>
        </authorList>
    </citation>
    <scope>NUCLEOTIDE SEQUENCE</scope>
    <source>
        <strain evidence="16">KB-2021</strain>
        <tissue evidence="16">Leaf</tissue>
    </source>
</reference>
<protein>
    <recommendedName>
        <fullName evidence="3">peroxidase</fullName>
        <ecNumber evidence="3">1.11.1.7</ecNumber>
    </recommendedName>
</protein>
<comment type="cofactor">
    <cofactor evidence="13">
        <name>Ca(2+)</name>
        <dbReference type="ChEBI" id="CHEBI:29108"/>
    </cofactor>
    <text evidence="13">Binds 2 calcium ions per subunit.</text>
</comment>
<feature type="domain" description="Plant heme peroxidase family profile" evidence="15">
    <location>
        <begin position="1"/>
        <end position="210"/>
    </location>
</feature>
<dbReference type="GO" id="GO:0020037">
    <property type="term" value="F:heme binding"/>
    <property type="evidence" value="ECO:0007669"/>
    <property type="project" value="InterPro"/>
</dbReference>
<evidence type="ECO:0000313" key="16">
    <source>
        <dbReference type="EMBL" id="KAK4339091.1"/>
    </source>
</evidence>
<keyword evidence="6 13" id="KW-0479">Metal-binding</keyword>
<comment type="function">
    <text evidence="11">Suggested to catalyze the deposition of the aromatic residues of suberin on the cell wall and thus play a role in cell-suberization.</text>
</comment>
<dbReference type="GO" id="GO:0006979">
    <property type="term" value="P:response to oxidative stress"/>
    <property type="evidence" value="ECO:0007669"/>
    <property type="project" value="InterPro"/>
</dbReference>
<feature type="binding site" description="axial binding residue" evidence="13">
    <location>
        <position position="73"/>
    </location>
    <ligand>
        <name>heme b</name>
        <dbReference type="ChEBI" id="CHEBI:60344"/>
    </ligand>
    <ligandPart>
        <name>Fe</name>
        <dbReference type="ChEBI" id="CHEBI:18248"/>
    </ligandPart>
</feature>
<dbReference type="FunFam" id="1.10.420.10:FF:000001">
    <property type="entry name" value="Peroxidase"/>
    <property type="match status" value="1"/>
</dbReference>
<dbReference type="GO" id="GO:0140825">
    <property type="term" value="F:lactoperoxidase activity"/>
    <property type="evidence" value="ECO:0007669"/>
    <property type="project" value="UniProtKB-EC"/>
</dbReference>
<dbReference type="InterPro" id="IPR002016">
    <property type="entry name" value="Haem_peroxidase"/>
</dbReference>
<feature type="binding site" evidence="12">
    <location>
        <position position="43"/>
    </location>
    <ligand>
        <name>substrate</name>
    </ligand>
</feature>
<dbReference type="InterPro" id="IPR010255">
    <property type="entry name" value="Haem_peroxidase_sf"/>
</dbReference>
<dbReference type="Gene3D" id="1.10.420.10">
    <property type="entry name" value="Peroxidase, domain 2"/>
    <property type="match status" value="1"/>
</dbReference>
<dbReference type="InterPro" id="IPR019793">
    <property type="entry name" value="Peroxidases_heam-ligand_BS"/>
</dbReference>
<evidence type="ECO:0000256" key="2">
    <source>
        <dbReference type="ARBA" id="ARBA00006873"/>
    </source>
</evidence>
<evidence type="ECO:0000256" key="9">
    <source>
        <dbReference type="ARBA" id="ARBA00023004"/>
    </source>
</evidence>
<evidence type="ECO:0000256" key="8">
    <source>
        <dbReference type="ARBA" id="ARBA00023002"/>
    </source>
</evidence>
<feature type="binding site" evidence="13">
    <location>
        <position position="133"/>
    </location>
    <ligand>
        <name>Ca(2+)</name>
        <dbReference type="ChEBI" id="CHEBI:29108"/>
        <label>2</label>
    </ligand>
</feature>
<dbReference type="PROSITE" id="PS00435">
    <property type="entry name" value="PEROXIDASE_1"/>
    <property type="match status" value="1"/>
</dbReference>
<evidence type="ECO:0000256" key="12">
    <source>
        <dbReference type="PIRSR" id="PIRSR600823-2"/>
    </source>
</evidence>
<evidence type="ECO:0000256" key="14">
    <source>
        <dbReference type="PIRSR" id="PIRSR600823-5"/>
    </source>
</evidence>
<keyword evidence="17" id="KW-1185">Reference proteome</keyword>
<keyword evidence="7 13" id="KW-0106">Calcium</keyword>
<dbReference type="PANTHER" id="PTHR31388:SF191">
    <property type="entry name" value="PEROXIDASE"/>
    <property type="match status" value="1"/>
</dbReference>
<dbReference type="InterPro" id="IPR000823">
    <property type="entry name" value="Peroxidase_pln"/>
</dbReference>
<dbReference type="EMBL" id="JAVYJV010000023">
    <property type="protein sequence ID" value="KAK4339091.1"/>
    <property type="molecule type" value="Genomic_DNA"/>
</dbReference>
<evidence type="ECO:0000256" key="1">
    <source>
        <dbReference type="ARBA" id="ARBA00000189"/>
    </source>
</evidence>
<keyword evidence="5" id="KW-0349">Heme</keyword>
<keyword evidence="4" id="KW-0575">Peroxidase</keyword>
<dbReference type="PRINTS" id="PR00461">
    <property type="entry name" value="PLPEROXIDASE"/>
</dbReference>
<dbReference type="GO" id="GO:0046872">
    <property type="term" value="F:metal ion binding"/>
    <property type="evidence" value="ECO:0007669"/>
    <property type="project" value="UniProtKB-KW"/>
</dbReference>
<evidence type="ECO:0000259" key="15">
    <source>
        <dbReference type="PROSITE" id="PS50873"/>
    </source>
</evidence>
<keyword evidence="10 14" id="KW-1015">Disulfide bond</keyword>
<evidence type="ECO:0000256" key="6">
    <source>
        <dbReference type="ARBA" id="ARBA00022723"/>
    </source>
</evidence>
<organism evidence="16 17">
    <name type="scientific">Anisodus tanguticus</name>
    <dbReference type="NCBI Taxonomy" id="243964"/>
    <lineage>
        <taxon>Eukaryota</taxon>
        <taxon>Viridiplantae</taxon>
        <taxon>Streptophyta</taxon>
        <taxon>Embryophyta</taxon>
        <taxon>Tracheophyta</taxon>
        <taxon>Spermatophyta</taxon>
        <taxon>Magnoliopsida</taxon>
        <taxon>eudicotyledons</taxon>
        <taxon>Gunneridae</taxon>
        <taxon>Pentapetalae</taxon>
        <taxon>asterids</taxon>
        <taxon>lamiids</taxon>
        <taxon>Solanales</taxon>
        <taxon>Solanaceae</taxon>
        <taxon>Solanoideae</taxon>
        <taxon>Hyoscyameae</taxon>
        <taxon>Anisodus</taxon>
    </lineage>
</organism>
<evidence type="ECO:0000256" key="3">
    <source>
        <dbReference type="ARBA" id="ARBA00012313"/>
    </source>
</evidence>
<evidence type="ECO:0000256" key="10">
    <source>
        <dbReference type="ARBA" id="ARBA00023157"/>
    </source>
</evidence>
<dbReference type="Gene3D" id="1.10.520.10">
    <property type="match status" value="1"/>
</dbReference>
<dbReference type="Proteomes" id="UP001291623">
    <property type="component" value="Unassembled WGS sequence"/>
</dbReference>
<dbReference type="PROSITE" id="PS50873">
    <property type="entry name" value="PEROXIDASE_4"/>
    <property type="match status" value="1"/>
</dbReference>
<keyword evidence="9 13" id="KW-0408">Iron</keyword>
<evidence type="ECO:0000256" key="13">
    <source>
        <dbReference type="PIRSR" id="PIRSR600823-3"/>
    </source>
</evidence>